<comment type="caution">
    <text evidence="2">The sequence shown here is derived from an EMBL/GenBank/DDBJ whole genome shotgun (WGS) entry which is preliminary data.</text>
</comment>
<dbReference type="AlphaFoldDB" id="A0A6V7GWH2"/>
<gene>
    <name evidence="2" type="ORF">MHI_LOCUS62567</name>
</gene>
<evidence type="ECO:0000313" key="3">
    <source>
        <dbReference type="Proteomes" id="UP000752696"/>
    </source>
</evidence>
<protein>
    <submittedName>
        <fullName evidence="2">Uncharacterized protein</fullName>
    </submittedName>
</protein>
<reference evidence="2" key="1">
    <citation type="submission" date="2020-07" db="EMBL/GenBank/DDBJ databases">
        <authorList>
            <person name="Nazaruddin N."/>
        </authorList>
    </citation>
    <scope>NUCLEOTIDE SEQUENCE</scope>
</reference>
<proteinExistence type="inferred from homology"/>
<dbReference type="InterPro" id="IPR036188">
    <property type="entry name" value="FAD/NAD-bd_sf"/>
</dbReference>
<feature type="non-terminal residue" evidence="2">
    <location>
        <position position="81"/>
    </location>
</feature>
<evidence type="ECO:0000256" key="1">
    <source>
        <dbReference type="ARBA" id="ARBA00010790"/>
    </source>
</evidence>
<dbReference type="EMBL" id="CAJDYZ010001049">
    <property type="protein sequence ID" value="CAD1468665.1"/>
    <property type="molecule type" value="Genomic_DNA"/>
</dbReference>
<comment type="similarity">
    <text evidence="1">Belongs to the GMC oxidoreductase family.</text>
</comment>
<name>A0A6V7GWH2_9HYME</name>
<dbReference type="InterPro" id="IPR012132">
    <property type="entry name" value="GMC_OxRdtase"/>
</dbReference>
<dbReference type="PANTHER" id="PTHR11552">
    <property type="entry name" value="GLUCOSE-METHANOL-CHOLINE GMC OXIDOREDUCTASE"/>
    <property type="match status" value="1"/>
</dbReference>
<dbReference type="Pfam" id="PF05834">
    <property type="entry name" value="Lycopene_cycl"/>
    <property type="match status" value="1"/>
</dbReference>
<sequence length="81" mass="9026">YDFVVIGGGSAGATVAARLSEEPRFSVLLLEAGLDEPTGTQIPSFFFNFIGTNIDWQYNTESEDTACLNKDDRRCYWPRGK</sequence>
<organism evidence="2 3">
    <name type="scientific">Heterotrigona itama</name>
    <dbReference type="NCBI Taxonomy" id="395501"/>
    <lineage>
        <taxon>Eukaryota</taxon>
        <taxon>Metazoa</taxon>
        <taxon>Ecdysozoa</taxon>
        <taxon>Arthropoda</taxon>
        <taxon>Hexapoda</taxon>
        <taxon>Insecta</taxon>
        <taxon>Pterygota</taxon>
        <taxon>Neoptera</taxon>
        <taxon>Endopterygota</taxon>
        <taxon>Hymenoptera</taxon>
        <taxon>Apocrita</taxon>
        <taxon>Aculeata</taxon>
        <taxon>Apoidea</taxon>
        <taxon>Anthophila</taxon>
        <taxon>Apidae</taxon>
        <taxon>Heterotrigona</taxon>
    </lineage>
</organism>
<accession>A0A6V7GWH2</accession>
<dbReference type="OrthoDB" id="7615153at2759"/>
<feature type="non-terminal residue" evidence="2">
    <location>
        <position position="1"/>
    </location>
</feature>
<dbReference type="Gene3D" id="3.50.50.60">
    <property type="entry name" value="FAD/NAD(P)-binding domain"/>
    <property type="match status" value="1"/>
</dbReference>
<dbReference type="PANTHER" id="PTHR11552:SF217">
    <property type="entry name" value="GLUCOSE DEHYDROGENASE [FAD, QUINONE]"/>
    <property type="match status" value="1"/>
</dbReference>
<evidence type="ECO:0000313" key="2">
    <source>
        <dbReference type="EMBL" id="CAD1468665.1"/>
    </source>
</evidence>
<dbReference type="Proteomes" id="UP000752696">
    <property type="component" value="Unassembled WGS sequence"/>
</dbReference>
<keyword evidence="3" id="KW-1185">Reference proteome</keyword>
<dbReference type="GO" id="GO:0016491">
    <property type="term" value="F:oxidoreductase activity"/>
    <property type="evidence" value="ECO:0007669"/>
    <property type="project" value="TreeGrafter"/>
</dbReference>
<dbReference type="GO" id="GO:0050660">
    <property type="term" value="F:flavin adenine dinucleotide binding"/>
    <property type="evidence" value="ECO:0007669"/>
    <property type="project" value="InterPro"/>
</dbReference>
<dbReference type="SUPFAM" id="SSF51905">
    <property type="entry name" value="FAD/NAD(P)-binding domain"/>
    <property type="match status" value="1"/>
</dbReference>